<dbReference type="AlphaFoldDB" id="A0AAE8K5W2"/>
<evidence type="ECO:0000313" key="3">
    <source>
        <dbReference type="EMBL" id="RQN19812.1"/>
    </source>
</evidence>
<accession>A0AAE8K5W2</accession>
<organism evidence="3 4">
    <name type="scientific">Clostridium perfringens</name>
    <dbReference type="NCBI Taxonomy" id="1502"/>
    <lineage>
        <taxon>Bacteria</taxon>
        <taxon>Bacillati</taxon>
        <taxon>Bacillota</taxon>
        <taxon>Clostridia</taxon>
        <taxon>Eubacteriales</taxon>
        <taxon>Clostridiaceae</taxon>
        <taxon>Clostridium</taxon>
    </lineage>
</organism>
<dbReference type="Gene3D" id="3.20.20.80">
    <property type="entry name" value="Glycosidases"/>
    <property type="match status" value="1"/>
</dbReference>
<dbReference type="InterPro" id="IPR017853">
    <property type="entry name" value="GH"/>
</dbReference>
<dbReference type="EMBL" id="RQNR01000176">
    <property type="protein sequence ID" value="RQN19812.1"/>
    <property type="molecule type" value="Genomic_DNA"/>
</dbReference>
<keyword evidence="1" id="KW-0732">Signal</keyword>
<protein>
    <submittedName>
        <fullName evidence="3">Chitinase</fullName>
    </submittedName>
</protein>
<evidence type="ECO:0000259" key="2">
    <source>
        <dbReference type="PROSITE" id="PS51910"/>
    </source>
</evidence>
<evidence type="ECO:0000313" key="4">
    <source>
        <dbReference type="Proteomes" id="UP000273641"/>
    </source>
</evidence>
<dbReference type="GO" id="GO:0005975">
    <property type="term" value="P:carbohydrate metabolic process"/>
    <property type="evidence" value="ECO:0007669"/>
    <property type="project" value="InterPro"/>
</dbReference>
<dbReference type="PROSITE" id="PS51910">
    <property type="entry name" value="GH18_2"/>
    <property type="match status" value="1"/>
</dbReference>
<feature type="non-terminal residue" evidence="3">
    <location>
        <position position="137"/>
    </location>
</feature>
<comment type="caution">
    <text evidence="3">The sequence shown here is derived from an EMBL/GenBank/DDBJ whole genome shotgun (WGS) entry which is preliminary data.</text>
</comment>
<gene>
    <name evidence="3" type="ORF">EHZ11_16700</name>
</gene>
<dbReference type="InterPro" id="IPR001223">
    <property type="entry name" value="Glyco_hydro18_cat"/>
</dbReference>
<dbReference type="Proteomes" id="UP000273641">
    <property type="component" value="Unassembled WGS sequence"/>
</dbReference>
<evidence type="ECO:0000256" key="1">
    <source>
        <dbReference type="SAM" id="SignalP"/>
    </source>
</evidence>
<proteinExistence type="predicted"/>
<name>A0AAE8K5W2_CLOPF</name>
<sequence length="137" mass="14984">MILLVGGLLFALPAFEVQAASSVTPKTVMYVEVNIHDFNNVGKYTLAGTNQPAFDMGIIFAANINYDTVNKKPYLYLNERVQQTLNEAETQIRPVQARGTKVLLSILGNHEGAGFANFPTYESADAFAAQLEQVVNT</sequence>
<feature type="domain" description="GH18" evidence="2">
    <location>
        <begin position="25"/>
        <end position="137"/>
    </location>
</feature>
<dbReference type="SUPFAM" id="SSF51445">
    <property type="entry name" value="(Trans)glycosidases"/>
    <property type="match status" value="1"/>
</dbReference>
<feature type="signal peptide" evidence="1">
    <location>
        <begin position="1"/>
        <end position="19"/>
    </location>
</feature>
<reference evidence="3 4" key="1">
    <citation type="submission" date="2018-11" db="EMBL/GenBank/DDBJ databases">
        <title>Draft genome sequences of potential pathogenic Clostridium perfringens from environmental surface water in the North West Province, South Africa.</title>
        <authorList>
            <person name="Fourie J.C.J."/>
            <person name="Sanko T.J."/>
            <person name="Bezuidenhout C."/>
            <person name="Mienie C."/>
            <person name="Adeleke R."/>
        </authorList>
    </citation>
    <scope>NUCLEOTIDE SEQUENCE [LARGE SCALE GENOMIC DNA]</scope>
    <source>
        <strain evidence="3 4">SC4-C13</strain>
    </source>
</reference>
<feature type="chain" id="PRO_5042199386" evidence="1">
    <location>
        <begin position="20"/>
        <end position="137"/>
    </location>
</feature>